<proteinExistence type="predicted"/>
<organism evidence="1">
    <name type="scientific">bioreactor metagenome</name>
    <dbReference type="NCBI Taxonomy" id="1076179"/>
    <lineage>
        <taxon>unclassified sequences</taxon>
        <taxon>metagenomes</taxon>
        <taxon>ecological metagenomes</taxon>
    </lineage>
</organism>
<evidence type="ECO:0000313" key="1">
    <source>
        <dbReference type="EMBL" id="MPM75172.1"/>
    </source>
</evidence>
<reference evidence="1" key="1">
    <citation type="submission" date="2019-08" db="EMBL/GenBank/DDBJ databases">
        <authorList>
            <person name="Kucharzyk K."/>
            <person name="Murdoch R.W."/>
            <person name="Higgins S."/>
            <person name="Loffler F."/>
        </authorList>
    </citation>
    <scope>NUCLEOTIDE SEQUENCE</scope>
</reference>
<name>A0A645CE81_9ZZZZ</name>
<sequence>MAGHVHFMEGFHAVQVGSISVELPICGDGAEKVSAHQSLLFRQIAHDGSGKMEVRGENEADGASVFHGVGVLVMVDQVEGALEAVVLEQQGSSLVATEHPSKACFLKEGDCVAEIGVLVAEDNGF</sequence>
<accession>A0A645CE81</accession>
<comment type="caution">
    <text evidence="1">The sequence shown here is derived from an EMBL/GenBank/DDBJ whole genome shotgun (WGS) entry which is preliminary data.</text>
</comment>
<dbReference type="AlphaFoldDB" id="A0A645CE81"/>
<protein>
    <submittedName>
        <fullName evidence="1">Uncharacterized protein</fullName>
    </submittedName>
</protein>
<dbReference type="EMBL" id="VSSQ01026453">
    <property type="protein sequence ID" value="MPM75172.1"/>
    <property type="molecule type" value="Genomic_DNA"/>
</dbReference>
<gene>
    <name evidence="1" type="ORF">SDC9_122163</name>
</gene>